<dbReference type="PANTHER" id="PTHR39165:SF1">
    <property type="entry name" value="DUF456 DOMAIN-CONTAINING PROTEIN"/>
    <property type="match status" value="1"/>
</dbReference>
<dbReference type="PANTHER" id="PTHR39165">
    <property type="entry name" value="IG HYPOTHETICAL 17883"/>
    <property type="match status" value="1"/>
</dbReference>
<reference evidence="2 3" key="1">
    <citation type="submission" date="2019-06" db="EMBL/GenBank/DDBJ databases">
        <title>Flavobacteriaceae Paucihalobacterium erythroidium CWB-1, complete genome.</title>
        <authorList>
            <person name="Wu S."/>
        </authorList>
    </citation>
    <scope>NUCLEOTIDE SEQUENCE [LARGE SCALE GENOMIC DNA]</scope>
    <source>
        <strain evidence="2 3">CWB-1</strain>
    </source>
</reference>
<dbReference type="AlphaFoldDB" id="A0A506PE64"/>
<dbReference type="Pfam" id="PF04306">
    <property type="entry name" value="DUF456"/>
    <property type="match status" value="1"/>
</dbReference>
<feature type="transmembrane region" description="Helical" evidence="1">
    <location>
        <begin position="88"/>
        <end position="110"/>
    </location>
</feature>
<dbReference type="RefSeq" id="WP_140991037.1">
    <property type="nucleotide sequence ID" value="NZ_VHIQ01000007.1"/>
</dbReference>
<evidence type="ECO:0000313" key="3">
    <source>
        <dbReference type="Proteomes" id="UP000317332"/>
    </source>
</evidence>
<dbReference type="Proteomes" id="UP000317332">
    <property type="component" value="Unassembled WGS sequence"/>
</dbReference>
<keyword evidence="1" id="KW-1133">Transmembrane helix</keyword>
<gene>
    <name evidence="2" type="ORF">FJ651_13310</name>
</gene>
<evidence type="ECO:0000256" key="1">
    <source>
        <dbReference type="SAM" id="Phobius"/>
    </source>
</evidence>
<proteinExistence type="predicted"/>
<name>A0A506PE64_9FLAO</name>
<keyword evidence="3" id="KW-1185">Reference proteome</keyword>
<dbReference type="EMBL" id="VHIQ01000007">
    <property type="protein sequence ID" value="TPV31798.1"/>
    <property type="molecule type" value="Genomic_DNA"/>
</dbReference>
<accession>A0A506PE64</accession>
<feature type="transmembrane region" description="Helical" evidence="1">
    <location>
        <begin position="43"/>
        <end position="68"/>
    </location>
</feature>
<sequence>MDFVLIFFGIIFMIAGVLGSFLPILPGPPLSWIGLLLLHLTKIVPANTTFLVVTLVVAILVLVLDYVIPAVGTKRFGGSKIGMIGTTLGLLVAIIFPVFGVFGIVIWPFIGALIGELINKSTGQNAMKAAFGSFIGFLASTFLKFIVAVIYFGFFIKSLITYGPNLF</sequence>
<feature type="transmembrane region" description="Helical" evidence="1">
    <location>
        <begin position="130"/>
        <end position="156"/>
    </location>
</feature>
<organism evidence="2 3">
    <name type="scientific">Paucihalobacter ruber</name>
    <dbReference type="NCBI Taxonomy" id="2567861"/>
    <lineage>
        <taxon>Bacteria</taxon>
        <taxon>Pseudomonadati</taxon>
        <taxon>Bacteroidota</taxon>
        <taxon>Flavobacteriia</taxon>
        <taxon>Flavobacteriales</taxon>
        <taxon>Flavobacteriaceae</taxon>
        <taxon>Paucihalobacter</taxon>
    </lineage>
</organism>
<comment type="caution">
    <text evidence="2">The sequence shown here is derived from an EMBL/GenBank/DDBJ whole genome shotgun (WGS) entry which is preliminary data.</text>
</comment>
<keyword evidence="1" id="KW-0812">Transmembrane</keyword>
<keyword evidence="1" id="KW-0472">Membrane</keyword>
<evidence type="ECO:0000313" key="2">
    <source>
        <dbReference type="EMBL" id="TPV31798.1"/>
    </source>
</evidence>
<dbReference type="OrthoDB" id="9808460at2"/>
<dbReference type="InterPro" id="IPR007403">
    <property type="entry name" value="DUF456"/>
</dbReference>
<protein>
    <submittedName>
        <fullName evidence="2">DUF456 domain-containing protein</fullName>
    </submittedName>
</protein>